<proteinExistence type="predicted"/>
<evidence type="ECO:0000313" key="3">
    <source>
        <dbReference type="Proteomes" id="UP001566331"/>
    </source>
</evidence>
<feature type="chain" id="PRO_5045454476" description="Secreted protein" evidence="1">
    <location>
        <begin position="17"/>
        <end position="239"/>
    </location>
</feature>
<dbReference type="RefSeq" id="WP_370563727.1">
    <property type="nucleotide sequence ID" value="NZ_JBFWIB010000004.1"/>
</dbReference>
<sequence length="239" mass="25648">MLAIPVFLLMAISAHAAGPGPGEYGTRRGWGSLVIRDAPDGRRRFEMSTVGANGHMCDLEGAVDGSSAVTADELGEACRMTFTVDGPGIAVKAETEACRRYCGMRAGFEGEYVRLPAGCTPAARERAQADFLSQYRSGRYAAALGRLNVLGAECGDFFDWLQRDRFANDRAVTLWHLGRLDECIAVLDSTLAAGSYDEASLVAALREQGMALPPGDWDAYLPIARAAWFNRSKCGAMPG</sequence>
<gene>
    <name evidence="2" type="ORF">AB6713_06875</name>
</gene>
<organism evidence="2 3">
    <name type="scientific">Luteimonas salinilitoris</name>
    <dbReference type="NCBI Taxonomy" id="3237697"/>
    <lineage>
        <taxon>Bacteria</taxon>
        <taxon>Pseudomonadati</taxon>
        <taxon>Pseudomonadota</taxon>
        <taxon>Gammaproteobacteria</taxon>
        <taxon>Lysobacterales</taxon>
        <taxon>Lysobacteraceae</taxon>
        <taxon>Luteimonas</taxon>
    </lineage>
</organism>
<protein>
    <recommendedName>
        <fullName evidence="4">Secreted protein</fullName>
    </recommendedName>
</protein>
<feature type="signal peptide" evidence="1">
    <location>
        <begin position="1"/>
        <end position="16"/>
    </location>
</feature>
<evidence type="ECO:0000313" key="2">
    <source>
        <dbReference type="EMBL" id="MEZ0474340.1"/>
    </source>
</evidence>
<name>A0ABV4HNN3_9GAMM</name>
<evidence type="ECO:0008006" key="4">
    <source>
        <dbReference type="Google" id="ProtNLM"/>
    </source>
</evidence>
<evidence type="ECO:0000256" key="1">
    <source>
        <dbReference type="SAM" id="SignalP"/>
    </source>
</evidence>
<dbReference type="EMBL" id="JBFWIC010000007">
    <property type="protein sequence ID" value="MEZ0474340.1"/>
    <property type="molecule type" value="Genomic_DNA"/>
</dbReference>
<reference evidence="2 3" key="1">
    <citation type="submission" date="2024-07" db="EMBL/GenBank/DDBJ databases">
        <title>Luteimonas salilacus sp. nov., isolated from the shore soil of Salt Lake in Tibet of China.</title>
        <authorList>
            <person name="Zhang X."/>
            <person name="Li A."/>
        </authorList>
    </citation>
    <scope>NUCLEOTIDE SEQUENCE [LARGE SCALE GENOMIC DNA]</scope>
    <source>
        <strain evidence="2 3">B3-2-R+30</strain>
    </source>
</reference>
<accession>A0ABV4HNN3</accession>
<keyword evidence="1" id="KW-0732">Signal</keyword>
<dbReference type="Proteomes" id="UP001566331">
    <property type="component" value="Unassembled WGS sequence"/>
</dbReference>
<comment type="caution">
    <text evidence="2">The sequence shown here is derived from an EMBL/GenBank/DDBJ whole genome shotgun (WGS) entry which is preliminary data.</text>
</comment>
<keyword evidence="3" id="KW-1185">Reference proteome</keyword>